<gene>
    <name evidence="2" type="ORF">FCC1311_000772</name>
</gene>
<name>A0A2R5FYM5_9STRA</name>
<sequence length="224" mass="25921">MFAGDDKDAKRDDDLLGAGQEAQDSDGVPTLVELCKRCLVASLRDYERKPLHLPDVALEEVLKIAGSQVSPELLRKIDEDRDGDATVRDMLEPFWEQVCKRKFRTSWETALERHKTWRRRYRHLEKQLNKRMKATERLAEKRKREDEKSRKAKRVKPMSMNSGLRVPTNRQLQDGFMNPGVSRPRSTRGASRAIRTSRPPEDRMAKVMRLAGKSANLTRAKPNR</sequence>
<accession>A0A2R5FYM5</accession>
<feature type="compositionally biased region" description="Basic and acidic residues" evidence="1">
    <location>
        <begin position="1"/>
        <end position="14"/>
    </location>
</feature>
<feature type="compositionally biased region" description="Basic and acidic residues" evidence="1">
    <location>
        <begin position="133"/>
        <end position="149"/>
    </location>
</feature>
<evidence type="ECO:0000256" key="1">
    <source>
        <dbReference type="SAM" id="MobiDB-lite"/>
    </source>
</evidence>
<dbReference type="AlphaFoldDB" id="A0A2R5FYM5"/>
<evidence type="ECO:0000313" key="3">
    <source>
        <dbReference type="Proteomes" id="UP000241890"/>
    </source>
</evidence>
<dbReference type="EMBL" id="BEYU01000001">
    <property type="protein sequence ID" value="GBG23857.1"/>
    <property type="molecule type" value="Genomic_DNA"/>
</dbReference>
<organism evidence="2 3">
    <name type="scientific">Hondaea fermentalgiana</name>
    <dbReference type="NCBI Taxonomy" id="2315210"/>
    <lineage>
        <taxon>Eukaryota</taxon>
        <taxon>Sar</taxon>
        <taxon>Stramenopiles</taxon>
        <taxon>Bigyra</taxon>
        <taxon>Labyrinthulomycetes</taxon>
        <taxon>Thraustochytrida</taxon>
        <taxon>Thraustochytriidae</taxon>
        <taxon>Hondaea</taxon>
    </lineage>
</organism>
<feature type="region of interest" description="Disordered" evidence="1">
    <location>
        <begin position="1"/>
        <end position="24"/>
    </location>
</feature>
<reference evidence="2 3" key="1">
    <citation type="submission" date="2017-12" db="EMBL/GenBank/DDBJ databases">
        <title>Sequencing, de novo assembly and annotation of complete genome of a new Thraustochytrid species, strain FCC1311.</title>
        <authorList>
            <person name="Sedici K."/>
            <person name="Godart F."/>
            <person name="Aiese Cigliano R."/>
            <person name="Sanseverino W."/>
            <person name="Barakat M."/>
            <person name="Ortet P."/>
            <person name="Marechal E."/>
            <person name="Cagnac O."/>
            <person name="Amato A."/>
        </authorList>
    </citation>
    <scope>NUCLEOTIDE SEQUENCE [LARGE SCALE GENOMIC DNA]</scope>
</reference>
<evidence type="ECO:0000313" key="2">
    <source>
        <dbReference type="EMBL" id="GBG23857.1"/>
    </source>
</evidence>
<comment type="caution">
    <text evidence="2">The sequence shown here is derived from an EMBL/GenBank/DDBJ whole genome shotgun (WGS) entry which is preliminary data.</text>
</comment>
<dbReference type="Proteomes" id="UP000241890">
    <property type="component" value="Unassembled WGS sequence"/>
</dbReference>
<keyword evidence="3" id="KW-1185">Reference proteome</keyword>
<feature type="region of interest" description="Disordered" evidence="1">
    <location>
        <begin position="133"/>
        <end position="203"/>
    </location>
</feature>
<dbReference type="InParanoid" id="A0A2R5FYM5"/>
<proteinExistence type="predicted"/>
<protein>
    <submittedName>
        <fullName evidence="2">Uncharacterized protein</fullName>
    </submittedName>
</protein>